<dbReference type="STRING" id="1109412.BN1221_02768"/>
<organism evidence="1 2">
    <name type="scientific">Brenneria goodwinii</name>
    <dbReference type="NCBI Taxonomy" id="1109412"/>
    <lineage>
        <taxon>Bacteria</taxon>
        <taxon>Pseudomonadati</taxon>
        <taxon>Pseudomonadota</taxon>
        <taxon>Gammaproteobacteria</taxon>
        <taxon>Enterobacterales</taxon>
        <taxon>Pectobacteriaceae</taxon>
        <taxon>Brenneria</taxon>
    </lineage>
</organism>
<keyword evidence="2" id="KW-1185">Reference proteome</keyword>
<dbReference type="AlphaFoldDB" id="A0A0G4JWH2"/>
<evidence type="ECO:0000313" key="1">
    <source>
        <dbReference type="EMBL" id="CPR17660.1"/>
    </source>
</evidence>
<protein>
    <submittedName>
        <fullName evidence="1">Uncharacterized protein</fullName>
    </submittedName>
</protein>
<evidence type="ECO:0000313" key="2">
    <source>
        <dbReference type="Proteomes" id="UP000044377"/>
    </source>
</evidence>
<proteinExistence type="predicted"/>
<reference evidence="2" key="1">
    <citation type="submission" date="2015-01" db="EMBL/GenBank/DDBJ databases">
        <authorList>
            <person name="Paterson Steve"/>
        </authorList>
    </citation>
    <scope>NUCLEOTIDE SEQUENCE [LARGE SCALE GENOMIC DNA]</scope>
    <source>
        <strain evidence="2">OBR1</strain>
    </source>
</reference>
<dbReference type="Proteomes" id="UP000044377">
    <property type="component" value="Unassembled WGS sequence"/>
</dbReference>
<name>A0A0G4JWH2_9GAMM</name>
<gene>
    <name evidence="1" type="ORF">BN1221_02768</name>
</gene>
<sequence length="38" mass="4637">MWAKTGEIIYFSRFLLYWCNNSRFLHKILAESSLLTHF</sequence>
<accession>A0A0G4JWH2</accession>
<dbReference type="EMBL" id="CGIG01000001">
    <property type="protein sequence ID" value="CPR17660.1"/>
    <property type="molecule type" value="Genomic_DNA"/>
</dbReference>